<evidence type="ECO:0000313" key="2">
    <source>
        <dbReference type="Proteomes" id="UP000478892"/>
    </source>
</evidence>
<dbReference type="RefSeq" id="WP_157023073.1">
    <property type="nucleotide sequence ID" value="NZ_WQLV01000008.1"/>
</dbReference>
<dbReference type="Proteomes" id="UP000478892">
    <property type="component" value="Unassembled WGS sequence"/>
</dbReference>
<dbReference type="AlphaFoldDB" id="A0A6L6WI36"/>
<proteinExistence type="predicted"/>
<dbReference type="EMBL" id="WQLV01000008">
    <property type="protein sequence ID" value="MVO16848.1"/>
    <property type="molecule type" value="Genomic_DNA"/>
</dbReference>
<evidence type="ECO:0008006" key="3">
    <source>
        <dbReference type="Google" id="ProtNLM"/>
    </source>
</evidence>
<sequence length="143" mass="14416">MTALTKGRNTPESVGDNRVGPLAAAERLFVGAIAMRNAAGLLVAGQTAAGLVGIGCATAETDNRLGADSDLAAPYKPGTFRYANSAAGDEVTAADIGSLAYVVDDQTVAKTNGGATRSPAGFIDNVDAQGVWVRFDEALTNAG</sequence>
<name>A0A6L6WI36_9RHOB</name>
<comment type="caution">
    <text evidence="1">The sequence shown here is derived from an EMBL/GenBank/DDBJ whole genome shotgun (WGS) entry which is preliminary data.</text>
</comment>
<protein>
    <recommendedName>
        <fullName evidence="3">Bacteriophage lambda head decoration protein D</fullName>
    </recommendedName>
</protein>
<organism evidence="1 2">
    <name type="scientific">Parasedimentitalea huanghaiensis</name>
    <dbReference type="NCBI Taxonomy" id="2682100"/>
    <lineage>
        <taxon>Bacteria</taxon>
        <taxon>Pseudomonadati</taxon>
        <taxon>Pseudomonadota</taxon>
        <taxon>Alphaproteobacteria</taxon>
        <taxon>Rhodobacterales</taxon>
        <taxon>Paracoccaceae</taxon>
        <taxon>Parasedimentitalea</taxon>
    </lineage>
</organism>
<reference evidence="1 2" key="1">
    <citation type="submission" date="2019-12" db="EMBL/GenBank/DDBJ databases">
        <authorList>
            <person name="Zhang Y.-J."/>
        </authorList>
    </citation>
    <scope>NUCLEOTIDE SEQUENCE [LARGE SCALE GENOMIC DNA]</scope>
    <source>
        <strain evidence="1 2">CY05</strain>
    </source>
</reference>
<gene>
    <name evidence="1" type="ORF">GO984_13600</name>
</gene>
<keyword evidence="2" id="KW-1185">Reference proteome</keyword>
<accession>A0A6L6WI36</accession>
<evidence type="ECO:0000313" key="1">
    <source>
        <dbReference type="EMBL" id="MVO16848.1"/>
    </source>
</evidence>